<reference evidence="1 2" key="1">
    <citation type="submission" date="2021-03" db="EMBL/GenBank/DDBJ databases">
        <title>Sequencing the genomes of 1000 actinobacteria strains.</title>
        <authorList>
            <person name="Klenk H.-P."/>
        </authorList>
    </citation>
    <scope>NUCLEOTIDE SEQUENCE [LARGE SCALE GENOMIC DNA]</scope>
    <source>
        <strain evidence="1 2">DSM 18824</strain>
    </source>
</reference>
<comment type="caution">
    <text evidence="1">The sequence shown here is derived from an EMBL/GenBank/DDBJ whole genome shotgun (WGS) entry which is preliminary data.</text>
</comment>
<protein>
    <submittedName>
        <fullName evidence="1">Uncharacterized protein</fullName>
    </submittedName>
</protein>
<dbReference type="EMBL" id="JAGINT010000001">
    <property type="protein sequence ID" value="MBP2353011.1"/>
    <property type="molecule type" value="Genomic_DNA"/>
</dbReference>
<proteinExistence type="predicted"/>
<evidence type="ECO:0000313" key="2">
    <source>
        <dbReference type="Proteomes" id="UP000755585"/>
    </source>
</evidence>
<dbReference type="Proteomes" id="UP000755585">
    <property type="component" value="Unassembled WGS sequence"/>
</dbReference>
<gene>
    <name evidence="1" type="ORF">JOF29_004094</name>
</gene>
<evidence type="ECO:0000313" key="1">
    <source>
        <dbReference type="EMBL" id="MBP2353011.1"/>
    </source>
</evidence>
<name>A0ABS4UMZ5_9ACTN</name>
<dbReference type="RefSeq" id="WP_209695675.1">
    <property type="nucleotide sequence ID" value="NZ_BAAAVU010000006.1"/>
</dbReference>
<accession>A0ABS4UMZ5</accession>
<organism evidence="1 2">
    <name type="scientific">Kribbella aluminosa</name>
    <dbReference type="NCBI Taxonomy" id="416017"/>
    <lineage>
        <taxon>Bacteria</taxon>
        <taxon>Bacillati</taxon>
        <taxon>Actinomycetota</taxon>
        <taxon>Actinomycetes</taxon>
        <taxon>Propionibacteriales</taxon>
        <taxon>Kribbellaceae</taxon>
        <taxon>Kribbella</taxon>
    </lineage>
</organism>
<keyword evidence="2" id="KW-1185">Reference proteome</keyword>
<sequence length="54" mass="6040">MRCYQQTVANCKLSTINTTLAAIGDLYLRLGLGAYSDYHLIRVAEAGPVRRRPE</sequence>